<dbReference type="Proteomes" id="UP001138961">
    <property type="component" value="Unassembled WGS sequence"/>
</dbReference>
<dbReference type="InterPro" id="IPR036388">
    <property type="entry name" value="WH-like_DNA-bd_sf"/>
</dbReference>
<sequence>MVQVVLADGTELDVDAFPLPDGVDDGVLNRGQLAEALRVSEPSITSWIRDGMPVLSQGGNGQAYEFQLSHCFAWRMWRLDQQRQTKQRGDAIAQQMALAFLNLDEAGADEQSTMTAKDVADWADADYRRNKAAELRGDLVRADRVRDVFEQMLVDVRTSLSTIPDFAEQEFGLTADQAASLQDRCDAILIEMGLIIRRNNLGDGTVHQMTGKGGKAETS</sequence>
<dbReference type="EMBL" id="JAJATZ010000003">
    <property type="protein sequence ID" value="MCB5199030.1"/>
    <property type="molecule type" value="Genomic_DNA"/>
</dbReference>
<dbReference type="Pfam" id="PF07278">
    <property type="entry name" value="DUF1441"/>
    <property type="match status" value="1"/>
</dbReference>
<dbReference type="InterPro" id="IPR009901">
    <property type="entry name" value="Phage_VT1-Sakai_H0025"/>
</dbReference>
<protein>
    <submittedName>
        <fullName evidence="1">Terminase small subunit</fullName>
    </submittedName>
</protein>
<gene>
    <name evidence="1" type="ORF">LGQ03_07240</name>
</gene>
<evidence type="ECO:0000313" key="2">
    <source>
        <dbReference type="Proteomes" id="UP001138961"/>
    </source>
</evidence>
<organism evidence="1 2">
    <name type="scientific">Loktanella gaetbuli</name>
    <dbReference type="NCBI Taxonomy" id="2881335"/>
    <lineage>
        <taxon>Bacteria</taxon>
        <taxon>Pseudomonadati</taxon>
        <taxon>Pseudomonadota</taxon>
        <taxon>Alphaproteobacteria</taxon>
        <taxon>Rhodobacterales</taxon>
        <taxon>Roseobacteraceae</taxon>
        <taxon>Loktanella</taxon>
    </lineage>
</organism>
<dbReference type="Gene3D" id="1.10.10.10">
    <property type="entry name" value="Winged helix-like DNA-binding domain superfamily/Winged helix DNA-binding domain"/>
    <property type="match status" value="1"/>
</dbReference>
<comment type="caution">
    <text evidence="1">The sequence shown here is derived from an EMBL/GenBank/DDBJ whole genome shotgun (WGS) entry which is preliminary data.</text>
</comment>
<evidence type="ECO:0000313" key="1">
    <source>
        <dbReference type="EMBL" id="MCB5199030.1"/>
    </source>
</evidence>
<dbReference type="SUPFAM" id="SSF46955">
    <property type="entry name" value="Putative DNA-binding domain"/>
    <property type="match status" value="1"/>
</dbReference>
<proteinExistence type="predicted"/>
<dbReference type="RefSeq" id="WP_226747860.1">
    <property type="nucleotide sequence ID" value="NZ_JAJATZ010000003.1"/>
</dbReference>
<accession>A0ABS8BTF6</accession>
<keyword evidence="2" id="KW-1185">Reference proteome</keyword>
<name>A0ABS8BTF6_9RHOB</name>
<dbReference type="InterPro" id="IPR009061">
    <property type="entry name" value="DNA-bd_dom_put_sf"/>
</dbReference>
<reference evidence="1" key="1">
    <citation type="submission" date="2021-10" db="EMBL/GenBank/DDBJ databases">
        <title>Loktanella gaetbuli sp. nov., isolated from a tidal flat.</title>
        <authorList>
            <person name="Park S."/>
            <person name="Yoon J.-H."/>
        </authorList>
    </citation>
    <scope>NUCLEOTIDE SEQUENCE</scope>
    <source>
        <strain evidence="1">TSTF-M6</strain>
    </source>
</reference>